<protein>
    <submittedName>
        <fullName evidence="1">Uncharacterized protein</fullName>
    </submittedName>
</protein>
<dbReference type="RefSeq" id="WP_184194892.1">
    <property type="nucleotide sequence ID" value="NZ_JACHGW010000002.1"/>
</dbReference>
<name>A0A7W9W6P5_ARMRO</name>
<organism evidence="1 2">
    <name type="scientific">Armatimonas rosea</name>
    <dbReference type="NCBI Taxonomy" id="685828"/>
    <lineage>
        <taxon>Bacteria</taxon>
        <taxon>Bacillati</taxon>
        <taxon>Armatimonadota</taxon>
        <taxon>Armatimonadia</taxon>
        <taxon>Armatimonadales</taxon>
        <taxon>Armatimonadaceae</taxon>
        <taxon>Armatimonas</taxon>
    </lineage>
</organism>
<dbReference type="EMBL" id="JACHGW010000002">
    <property type="protein sequence ID" value="MBB6050265.1"/>
    <property type="molecule type" value="Genomic_DNA"/>
</dbReference>
<dbReference type="AlphaFoldDB" id="A0A7W9W6P5"/>
<dbReference type="Gene3D" id="3.20.20.80">
    <property type="entry name" value="Glycosidases"/>
    <property type="match status" value="1"/>
</dbReference>
<dbReference type="Proteomes" id="UP000520814">
    <property type="component" value="Unassembled WGS sequence"/>
</dbReference>
<reference evidence="1 2" key="1">
    <citation type="submission" date="2020-08" db="EMBL/GenBank/DDBJ databases">
        <title>Genomic Encyclopedia of Type Strains, Phase IV (KMG-IV): sequencing the most valuable type-strain genomes for metagenomic binning, comparative biology and taxonomic classification.</title>
        <authorList>
            <person name="Goeker M."/>
        </authorList>
    </citation>
    <scope>NUCLEOTIDE SEQUENCE [LARGE SCALE GENOMIC DNA]</scope>
    <source>
        <strain evidence="1 2">DSM 23562</strain>
    </source>
</reference>
<proteinExistence type="predicted"/>
<gene>
    <name evidence="1" type="ORF">HNQ39_002056</name>
</gene>
<comment type="caution">
    <text evidence="1">The sequence shown here is derived from an EMBL/GenBank/DDBJ whole genome shotgun (WGS) entry which is preliminary data.</text>
</comment>
<evidence type="ECO:0000313" key="2">
    <source>
        <dbReference type="Proteomes" id="UP000520814"/>
    </source>
</evidence>
<accession>A0A7W9W6P5</accession>
<evidence type="ECO:0000313" key="1">
    <source>
        <dbReference type="EMBL" id="MBB6050265.1"/>
    </source>
</evidence>
<keyword evidence="2" id="KW-1185">Reference proteome</keyword>
<sequence>MLNIIALLALSGPATSGGVYTDGTGEKHPWRVSENHTLLWDGKPFVPVGGLFQVRSWAPGATEADFADDVAALRRLKAAGITDIYLQPLKGGITLIKPAAIQRVIDAAETEGFTYGLSLADGPRTPLIGYQILPGRYLQDAPARGGLVRFPIKGLKEALWFLADPGTRQILDSGRADVVAEGARASVPGKEGRNRLVLYPERLFLPGMSDVGLPNVWEGFDKYRDELLTLFGQVKLGKGFRFFSDPLSLSLSLAGEARQVVPSGTAFQSEWALYLSHHYATIASLEEKWGLTERGSLKDFNDAALLVPLWWAEKGLPQFFHTGSKSLFPAKDAASSFWQDLENFKTESLRGYMNQLAIALKRGVAEVPVVYRSRGFSPLFSRIDPRAGFDGVGVEAYGKGVEMVAYAGAETYAQLTDAPRALWLPVLSTQEARVPQTTQPGFASKRLLFSVLDALRETGARGFYVDGARMAETARLPYDLSQQPEQLGWLGDYARQLSVMGIASAAPPRARAVFYPRTYRPLQPRPLQDGSWWLPTDREYALYNFGAAGRAYSLSEPEGPVFYLWNPTETRQIKLKIPKQASLAGAPPLAWLPAERGVRTKDTLTLTIGPEPVRLYNFPSLPLPQEAFPELMARAETLVAALNKRKLNEAALFTIELHNLKQRYKSKSDITTTAYQSLVELQGKVDRMNLLLRPYLWIEAEDITGYTFDMIDERVGASGGRVLVSTSRPTDATFPAATFPISINAENSLRLYIAATPGANFRVLLDGQPYGGTDAPVPRPIGEPFAVGTLVWYDCGAVVMPRGAHQLEIRAEGALSLDAMLLTPPGYVPRGPMPPPFLP</sequence>